<keyword evidence="3" id="KW-1185">Reference proteome</keyword>
<reference evidence="2 3" key="1">
    <citation type="journal article" date="2018" name="Arch. Microbiol.">
        <title>Hymenobacter segetis sp. nov., isolated from soil.</title>
        <authorList>
            <person name="Ten L.N."/>
            <person name="Lim S.J."/>
            <person name="Kim B.O."/>
            <person name="Kang I.K."/>
            <person name="Jung H.Y."/>
        </authorList>
    </citation>
    <scope>NUCLEOTIDE SEQUENCE [LARGE SCALE GENOMIC DNA]</scope>
    <source>
        <strain evidence="2 3">S7-3-11</strain>
    </source>
</reference>
<feature type="transmembrane region" description="Helical" evidence="1">
    <location>
        <begin position="111"/>
        <end position="130"/>
    </location>
</feature>
<organism evidence="2 3">
    <name type="scientific">Hymenobacter segetis</name>
    <dbReference type="NCBI Taxonomy" id="2025509"/>
    <lineage>
        <taxon>Bacteria</taxon>
        <taxon>Pseudomonadati</taxon>
        <taxon>Bacteroidota</taxon>
        <taxon>Cytophagia</taxon>
        <taxon>Cytophagales</taxon>
        <taxon>Hymenobacteraceae</taxon>
        <taxon>Hymenobacter</taxon>
    </lineage>
</organism>
<evidence type="ECO:0008006" key="4">
    <source>
        <dbReference type="Google" id="ProtNLM"/>
    </source>
</evidence>
<dbReference type="RefSeq" id="WP_342299554.1">
    <property type="nucleotide sequence ID" value="NZ_JBCEVZ010000041.1"/>
</dbReference>
<comment type="caution">
    <text evidence="2">The sequence shown here is derived from an EMBL/GenBank/DDBJ whole genome shotgun (WGS) entry which is preliminary data.</text>
</comment>
<keyword evidence="1" id="KW-0812">Transmembrane</keyword>
<evidence type="ECO:0000313" key="3">
    <source>
        <dbReference type="Proteomes" id="UP001479606"/>
    </source>
</evidence>
<sequence>MFTLVRLSLVGKGTMAFVDESRYVNAMLGLRSLSEGHGQEFLRYINSMGARPGDGIWRAIPGLGQAILLRVFDLNPNAPPSLQVPQVFNVLIVSLNALLLYHIYRRFFNVGLALLGLALYSGLVNTNLYLRHLLPYDHSLFFFFLALTVLLRPKAAVGLKLQTLAGVLSGLSYAIYPGYFMGPVLLLTLALMTGFEAPRPDWLRAAKPAAAQLAGLLTVLLAFEGLARLGHTSYWNSSRYIATTVTQGSFAEGFSFLGSYFWHVEGWLGIGLLVLFGVGLGLSWCSGWFAADGGATRGLVRLLTVGFLAWLGYALVVQVGHKLVFYGRTLHFFVPFIIMGALVALRTVGRPRQPRTWLYWGSGGIALWHFGVFVASYLPIDYPCDVAYRADIYDYAQVAISQVNVCDEHLIFYRLFGPRLRSQVTQKHRNPTFQLLNFAYLYPINCYRPAHLNPGKVVADSPYFMKYPAYQFEGHSASQRAVLQNHEINFQIIRNDN</sequence>
<protein>
    <recommendedName>
        <fullName evidence="4">Glycosyltransferase RgtA/B/C/D-like domain-containing protein</fullName>
    </recommendedName>
</protein>
<feature type="transmembrane region" description="Helical" evidence="1">
    <location>
        <begin position="239"/>
        <end position="262"/>
    </location>
</feature>
<feature type="transmembrane region" description="Helical" evidence="1">
    <location>
        <begin position="164"/>
        <end position="189"/>
    </location>
</feature>
<feature type="transmembrane region" description="Helical" evidence="1">
    <location>
        <begin position="209"/>
        <end position="227"/>
    </location>
</feature>
<feature type="transmembrane region" description="Helical" evidence="1">
    <location>
        <begin position="298"/>
        <end position="319"/>
    </location>
</feature>
<feature type="transmembrane region" description="Helical" evidence="1">
    <location>
        <begin position="268"/>
        <end position="291"/>
    </location>
</feature>
<feature type="transmembrane region" description="Helical" evidence="1">
    <location>
        <begin position="325"/>
        <end position="345"/>
    </location>
</feature>
<keyword evidence="1" id="KW-0472">Membrane</keyword>
<dbReference type="Proteomes" id="UP001479606">
    <property type="component" value="Unassembled WGS sequence"/>
</dbReference>
<accession>A0ABU9M033</accession>
<evidence type="ECO:0000256" key="1">
    <source>
        <dbReference type="SAM" id="Phobius"/>
    </source>
</evidence>
<feature type="transmembrane region" description="Helical" evidence="1">
    <location>
        <begin position="357"/>
        <end position="378"/>
    </location>
</feature>
<evidence type="ECO:0000313" key="2">
    <source>
        <dbReference type="EMBL" id="MEL5995600.1"/>
    </source>
</evidence>
<feature type="transmembrane region" description="Helical" evidence="1">
    <location>
        <begin position="86"/>
        <end position="104"/>
    </location>
</feature>
<name>A0ABU9M033_9BACT</name>
<proteinExistence type="predicted"/>
<dbReference type="EMBL" id="JBCEVZ010000041">
    <property type="protein sequence ID" value="MEL5995600.1"/>
    <property type="molecule type" value="Genomic_DNA"/>
</dbReference>
<gene>
    <name evidence="2" type="ORF">AAFH49_15400</name>
</gene>
<feature type="transmembrane region" description="Helical" evidence="1">
    <location>
        <begin position="136"/>
        <end position="152"/>
    </location>
</feature>
<keyword evidence="1" id="KW-1133">Transmembrane helix</keyword>